<name>A0A8S2LKF6_9BILA</name>
<reference evidence="2" key="1">
    <citation type="submission" date="2021-02" db="EMBL/GenBank/DDBJ databases">
        <authorList>
            <person name="Nowell W R."/>
        </authorList>
    </citation>
    <scope>NUCLEOTIDE SEQUENCE</scope>
</reference>
<accession>A0A8S2LKF6</accession>
<evidence type="ECO:0000313" key="2">
    <source>
        <dbReference type="EMBL" id="CAF3906508.1"/>
    </source>
</evidence>
<keyword evidence="1" id="KW-1133">Transmembrane helix</keyword>
<evidence type="ECO:0000313" key="3">
    <source>
        <dbReference type="Proteomes" id="UP000676336"/>
    </source>
</evidence>
<comment type="caution">
    <text evidence="2">The sequence shown here is derived from an EMBL/GenBank/DDBJ whole genome shotgun (WGS) entry which is preliminary data.</text>
</comment>
<dbReference type="Pfam" id="PF04791">
    <property type="entry name" value="LMBR1"/>
    <property type="match status" value="1"/>
</dbReference>
<sequence length="386" mass="44167">MACSNGLRHQETVDSTTVLLKVNITLEESRGDVKVPLSPSVDISYDRLLPYFSDYDNLGEHTATEQQQQQTTCTDDDQSQQTYCINLATVPDDRANKFQLKEAQYINRKLMNLVEELLKAINIKHQVVDKDSISCTAEWNIEPYGSFLITCTRTMVCRLRALLGMTFHQDPVSVGCGLNLNMDAAIEQYAPTETHNDTPTVSLSLPYGVHPSCLHMQVRSGSKTKNLVQFVIRKLISSDQNSTNIEQVTWNAFDDGYKRIEQIWQPVNVDVELDTLKLWKLYRRQHPLTTGAVFISWFFSILFVFLLPLDNSSAAYRECIQNNSASTSTITPDSLNRSNSKEVLCPRPWSHVDQRSYGILWRIIYWTPQFLIWICFTTYAVNLSNR</sequence>
<dbReference type="InterPro" id="IPR006876">
    <property type="entry name" value="LMBR1-like_membr_prot"/>
</dbReference>
<protein>
    <submittedName>
        <fullName evidence="2">Uncharacterized protein</fullName>
    </submittedName>
</protein>
<proteinExistence type="predicted"/>
<evidence type="ECO:0000256" key="1">
    <source>
        <dbReference type="SAM" id="Phobius"/>
    </source>
</evidence>
<organism evidence="2 3">
    <name type="scientific">Rotaria magnacalcarata</name>
    <dbReference type="NCBI Taxonomy" id="392030"/>
    <lineage>
        <taxon>Eukaryota</taxon>
        <taxon>Metazoa</taxon>
        <taxon>Spiralia</taxon>
        <taxon>Gnathifera</taxon>
        <taxon>Rotifera</taxon>
        <taxon>Eurotatoria</taxon>
        <taxon>Bdelloidea</taxon>
        <taxon>Philodinida</taxon>
        <taxon>Philodinidae</taxon>
        <taxon>Rotaria</taxon>
    </lineage>
</organism>
<keyword evidence="1" id="KW-0812">Transmembrane</keyword>
<feature type="transmembrane region" description="Helical" evidence="1">
    <location>
        <begin position="287"/>
        <end position="307"/>
    </location>
</feature>
<dbReference type="Proteomes" id="UP000676336">
    <property type="component" value="Unassembled WGS sequence"/>
</dbReference>
<keyword evidence="1" id="KW-0472">Membrane</keyword>
<feature type="transmembrane region" description="Helical" evidence="1">
    <location>
        <begin position="359"/>
        <end position="381"/>
    </location>
</feature>
<gene>
    <name evidence="2" type="ORF">SMN809_LOCUS6919</name>
</gene>
<dbReference type="EMBL" id="CAJOBI010001936">
    <property type="protein sequence ID" value="CAF3906508.1"/>
    <property type="molecule type" value="Genomic_DNA"/>
</dbReference>
<dbReference type="AlphaFoldDB" id="A0A8S2LKF6"/>